<dbReference type="AlphaFoldDB" id="A0A3N4I4I8"/>
<dbReference type="Proteomes" id="UP000275078">
    <property type="component" value="Unassembled WGS sequence"/>
</dbReference>
<keyword evidence="2" id="KW-1185">Reference proteome</keyword>
<protein>
    <submittedName>
        <fullName evidence="1">Uncharacterized protein</fullName>
    </submittedName>
</protein>
<gene>
    <name evidence="1" type="ORF">BJ508DRAFT_140133</name>
</gene>
<proteinExistence type="predicted"/>
<evidence type="ECO:0000313" key="2">
    <source>
        <dbReference type="Proteomes" id="UP000275078"/>
    </source>
</evidence>
<sequence length="159" mass="17461">MGATDVVAAQVHHCGSLGSNDWSDVPSYFEQTRQQQVIVPRLATSRTPTCQTSTDTANTPALHIYLCWYFEHVLSRLGTAGTEIGYRPDVACLSHQTTHKQFNVKSMYQDLLPGFTDNSFTGGRTTSWIATWPYGGGACGVHLFDAVNTTTLPLQGLYE</sequence>
<dbReference type="EMBL" id="ML119697">
    <property type="protein sequence ID" value="RPA79608.1"/>
    <property type="molecule type" value="Genomic_DNA"/>
</dbReference>
<name>A0A3N4I4I8_ASCIM</name>
<evidence type="ECO:0000313" key="1">
    <source>
        <dbReference type="EMBL" id="RPA79608.1"/>
    </source>
</evidence>
<accession>A0A3N4I4I8</accession>
<reference evidence="1 2" key="1">
    <citation type="journal article" date="2018" name="Nat. Ecol. Evol.">
        <title>Pezizomycetes genomes reveal the molecular basis of ectomycorrhizal truffle lifestyle.</title>
        <authorList>
            <person name="Murat C."/>
            <person name="Payen T."/>
            <person name="Noel B."/>
            <person name="Kuo A."/>
            <person name="Morin E."/>
            <person name="Chen J."/>
            <person name="Kohler A."/>
            <person name="Krizsan K."/>
            <person name="Balestrini R."/>
            <person name="Da Silva C."/>
            <person name="Montanini B."/>
            <person name="Hainaut M."/>
            <person name="Levati E."/>
            <person name="Barry K.W."/>
            <person name="Belfiori B."/>
            <person name="Cichocki N."/>
            <person name="Clum A."/>
            <person name="Dockter R.B."/>
            <person name="Fauchery L."/>
            <person name="Guy J."/>
            <person name="Iotti M."/>
            <person name="Le Tacon F."/>
            <person name="Lindquist E.A."/>
            <person name="Lipzen A."/>
            <person name="Malagnac F."/>
            <person name="Mello A."/>
            <person name="Molinier V."/>
            <person name="Miyauchi S."/>
            <person name="Poulain J."/>
            <person name="Riccioni C."/>
            <person name="Rubini A."/>
            <person name="Sitrit Y."/>
            <person name="Splivallo R."/>
            <person name="Traeger S."/>
            <person name="Wang M."/>
            <person name="Zifcakova L."/>
            <person name="Wipf D."/>
            <person name="Zambonelli A."/>
            <person name="Paolocci F."/>
            <person name="Nowrousian M."/>
            <person name="Ottonello S."/>
            <person name="Baldrian P."/>
            <person name="Spatafora J.W."/>
            <person name="Henrissat B."/>
            <person name="Nagy L.G."/>
            <person name="Aury J.M."/>
            <person name="Wincker P."/>
            <person name="Grigoriev I.V."/>
            <person name="Bonfante P."/>
            <person name="Martin F.M."/>
        </authorList>
    </citation>
    <scope>NUCLEOTIDE SEQUENCE [LARGE SCALE GENOMIC DNA]</scope>
    <source>
        <strain evidence="1 2">RN42</strain>
    </source>
</reference>
<organism evidence="1 2">
    <name type="scientific">Ascobolus immersus RN42</name>
    <dbReference type="NCBI Taxonomy" id="1160509"/>
    <lineage>
        <taxon>Eukaryota</taxon>
        <taxon>Fungi</taxon>
        <taxon>Dikarya</taxon>
        <taxon>Ascomycota</taxon>
        <taxon>Pezizomycotina</taxon>
        <taxon>Pezizomycetes</taxon>
        <taxon>Pezizales</taxon>
        <taxon>Ascobolaceae</taxon>
        <taxon>Ascobolus</taxon>
    </lineage>
</organism>